<sequence length="128" mass="13600">MSDRGSVLFVDDEVLLRDVVVEALQDHGYEVLVASDGPGAIELLSGPLRIDVVFSDVSMPNGMSGVELAGRAAQIRPGIRVLLASGFAKGQLPPIPTDVHFLPKPYRIGQLVESLERLVGLAPAAKDD</sequence>
<feature type="modified residue" description="4-aspartylphosphate" evidence="2">
    <location>
        <position position="56"/>
    </location>
</feature>
<evidence type="ECO:0000259" key="3">
    <source>
        <dbReference type="PROSITE" id="PS50110"/>
    </source>
</evidence>
<dbReference type="Pfam" id="PF00072">
    <property type="entry name" value="Response_reg"/>
    <property type="match status" value="1"/>
</dbReference>
<dbReference type="PANTHER" id="PTHR44591">
    <property type="entry name" value="STRESS RESPONSE REGULATOR PROTEIN 1"/>
    <property type="match status" value="1"/>
</dbReference>
<dbReference type="InterPro" id="IPR001789">
    <property type="entry name" value="Sig_transdc_resp-reg_receiver"/>
</dbReference>
<dbReference type="SMART" id="SM00448">
    <property type="entry name" value="REC"/>
    <property type="match status" value="1"/>
</dbReference>
<organism evidence="4 5">
    <name type="scientific">Luteimonas galliterrae</name>
    <dbReference type="NCBI Taxonomy" id="2940486"/>
    <lineage>
        <taxon>Bacteria</taxon>
        <taxon>Pseudomonadati</taxon>
        <taxon>Pseudomonadota</taxon>
        <taxon>Gammaproteobacteria</taxon>
        <taxon>Lysobacterales</taxon>
        <taxon>Lysobacteraceae</taxon>
        <taxon>Luteimonas</taxon>
    </lineage>
</organism>
<name>A0ABT0MF75_9GAMM</name>
<evidence type="ECO:0000256" key="1">
    <source>
        <dbReference type="ARBA" id="ARBA00022553"/>
    </source>
</evidence>
<dbReference type="PANTHER" id="PTHR44591:SF21">
    <property type="entry name" value="TWO-COMPONENT RESPONSE REGULATOR"/>
    <property type="match status" value="1"/>
</dbReference>
<comment type="caution">
    <text evidence="4">The sequence shown here is derived from an EMBL/GenBank/DDBJ whole genome shotgun (WGS) entry which is preliminary data.</text>
</comment>
<dbReference type="Proteomes" id="UP001431217">
    <property type="component" value="Unassembled WGS sequence"/>
</dbReference>
<dbReference type="InterPro" id="IPR050595">
    <property type="entry name" value="Bact_response_regulator"/>
</dbReference>
<dbReference type="Gene3D" id="3.40.50.2300">
    <property type="match status" value="1"/>
</dbReference>
<keyword evidence="1 2" id="KW-0597">Phosphoprotein</keyword>
<evidence type="ECO:0000313" key="5">
    <source>
        <dbReference type="Proteomes" id="UP001431217"/>
    </source>
</evidence>
<dbReference type="InterPro" id="IPR011006">
    <property type="entry name" value="CheY-like_superfamily"/>
</dbReference>
<protein>
    <submittedName>
        <fullName evidence="4">Response regulator</fullName>
    </submittedName>
</protein>
<dbReference type="SUPFAM" id="SSF52172">
    <property type="entry name" value="CheY-like"/>
    <property type="match status" value="1"/>
</dbReference>
<keyword evidence="5" id="KW-1185">Reference proteome</keyword>
<accession>A0ABT0MF75</accession>
<gene>
    <name evidence="4" type="ORF">M2650_02535</name>
</gene>
<feature type="domain" description="Response regulatory" evidence="3">
    <location>
        <begin position="6"/>
        <end position="119"/>
    </location>
</feature>
<evidence type="ECO:0000313" key="4">
    <source>
        <dbReference type="EMBL" id="MCL1633524.1"/>
    </source>
</evidence>
<dbReference type="RefSeq" id="WP_249470712.1">
    <property type="nucleotide sequence ID" value="NZ_JAMBEP010000001.1"/>
</dbReference>
<dbReference type="PROSITE" id="PS50110">
    <property type="entry name" value="RESPONSE_REGULATORY"/>
    <property type="match status" value="1"/>
</dbReference>
<evidence type="ECO:0000256" key="2">
    <source>
        <dbReference type="PROSITE-ProRule" id="PRU00169"/>
    </source>
</evidence>
<proteinExistence type="predicted"/>
<reference evidence="4 5" key="1">
    <citation type="submission" date="2022-05" db="EMBL/GenBank/DDBJ databases">
        <title>Luteimonas sp. SX5, whole genome shotgun sequencing project.</title>
        <authorList>
            <person name="Zhao G."/>
            <person name="Shen L."/>
        </authorList>
    </citation>
    <scope>NUCLEOTIDE SEQUENCE [LARGE SCALE GENOMIC DNA]</scope>
    <source>
        <strain evidence="4 5">SX5</strain>
    </source>
</reference>
<dbReference type="EMBL" id="JAMBEP010000001">
    <property type="protein sequence ID" value="MCL1633524.1"/>
    <property type="molecule type" value="Genomic_DNA"/>
</dbReference>